<dbReference type="GO" id="GO:0020037">
    <property type="term" value="F:heme binding"/>
    <property type="evidence" value="ECO:0007669"/>
    <property type="project" value="UniProtKB-UniRule"/>
</dbReference>
<name>A0A022RYA4_ERYGU</name>
<organism evidence="17 18">
    <name type="scientific">Erythranthe guttata</name>
    <name type="common">Yellow monkey flower</name>
    <name type="synonym">Mimulus guttatus</name>
    <dbReference type="NCBI Taxonomy" id="4155"/>
    <lineage>
        <taxon>Eukaryota</taxon>
        <taxon>Viridiplantae</taxon>
        <taxon>Streptophyta</taxon>
        <taxon>Embryophyta</taxon>
        <taxon>Tracheophyta</taxon>
        <taxon>Spermatophyta</taxon>
        <taxon>Magnoliopsida</taxon>
        <taxon>eudicotyledons</taxon>
        <taxon>Gunneridae</taxon>
        <taxon>Pentapetalae</taxon>
        <taxon>asterids</taxon>
        <taxon>lamiids</taxon>
        <taxon>Lamiales</taxon>
        <taxon>Phrymaceae</taxon>
        <taxon>Erythranthe</taxon>
    </lineage>
</organism>
<dbReference type="GO" id="GO:0006950">
    <property type="term" value="P:response to stress"/>
    <property type="evidence" value="ECO:0000318"/>
    <property type="project" value="GO_Central"/>
</dbReference>
<dbReference type="Pfam" id="PF00141">
    <property type="entry name" value="peroxidase"/>
    <property type="match status" value="1"/>
</dbReference>
<evidence type="ECO:0000256" key="6">
    <source>
        <dbReference type="ARBA" id="ARBA00022723"/>
    </source>
</evidence>
<feature type="binding site" evidence="12">
    <location>
        <position position="179"/>
    </location>
    <ligand>
        <name>Ca(2+)</name>
        <dbReference type="ChEBI" id="CHEBI:29108"/>
        <label>2</label>
    </ligand>
</feature>
<sequence>NGDEEYGGLTFDFYNKTCPQLEKIVEDAISSMSKEDPRTPAALLRLLFNDCVVMGCDASILLDLKDRSKSEMGSFSNFGIKKRELIGQIKSMVDKVCPKQVSCADILVLAARESVAISQGPRIRVPLGRRDSTVAYTNFDADTHLPQVDSFLGYSLGKLRDLGGGMTDEEVVALLGAHTLGTSSCATIQYRVDFPGIIETDTNFVNKLRKTCPKGALSNYNTSLANDRTPYKFDNDYYSASFGGRSLLVIDATLTQDQRTVEQAGRFVTDQAYFFKMFSSAFVKLSVTQVLTGNDGEIRNQCNKLNRAN</sequence>
<protein>
    <recommendedName>
        <fullName evidence="3 15">Peroxidase</fullName>
        <ecNumber evidence="3 15">1.11.1.7</ecNumber>
    </recommendedName>
</protein>
<dbReference type="PANTHER" id="PTHR31517">
    <property type="match status" value="1"/>
</dbReference>
<keyword evidence="12 15" id="KW-0106">Calcium</keyword>
<dbReference type="PROSITE" id="PS50873">
    <property type="entry name" value="PEROXIDASE_4"/>
    <property type="match status" value="1"/>
</dbReference>
<evidence type="ECO:0000256" key="9">
    <source>
        <dbReference type="ARBA" id="ARBA00023157"/>
    </source>
</evidence>
<feature type="binding site" evidence="11">
    <location>
        <position position="146"/>
    </location>
    <ligand>
        <name>substrate</name>
    </ligand>
</feature>
<dbReference type="EC" id="1.11.1.7" evidence="3 15"/>
<comment type="catalytic activity">
    <reaction evidence="1 15">
        <text>2 a phenolic donor + H2O2 = 2 a phenolic radical donor + 2 H2O</text>
        <dbReference type="Rhea" id="RHEA:56136"/>
        <dbReference type="ChEBI" id="CHEBI:15377"/>
        <dbReference type="ChEBI" id="CHEBI:16240"/>
        <dbReference type="ChEBI" id="CHEBI:139520"/>
        <dbReference type="ChEBI" id="CHEBI:139521"/>
        <dbReference type="EC" id="1.11.1.7"/>
    </reaction>
</comment>
<feature type="binding site" evidence="12">
    <location>
        <position position="50"/>
    </location>
    <ligand>
        <name>Ca(2+)</name>
        <dbReference type="ChEBI" id="CHEBI:29108"/>
        <label>1</label>
    </ligand>
</feature>
<evidence type="ECO:0000256" key="3">
    <source>
        <dbReference type="ARBA" id="ARBA00012313"/>
    </source>
</evidence>
<evidence type="ECO:0000313" key="17">
    <source>
        <dbReference type="EMBL" id="EYU44698.1"/>
    </source>
</evidence>
<feature type="binding site" evidence="12">
    <location>
        <position position="55"/>
    </location>
    <ligand>
        <name>Ca(2+)</name>
        <dbReference type="ChEBI" id="CHEBI:29108"/>
        <label>1</label>
    </ligand>
</feature>
<keyword evidence="10" id="KW-0325">Glycoprotein</keyword>
<feature type="binding site" evidence="12">
    <location>
        <position position="57"/>
    </location>
    <ligand>
        <name>Ca(2+)</name>
        <dbReference type="ChEBI" id="CHEBI:29108"/>
        <label>1</label>
    </ligand>
</feature>
<feature type="disulfide bond" evidence="14">
    <location>
        <begin position="185"/>
        <end position="212"/>
    </location>
</feature>
<comment type="similarity">
    <text evidence="15">Belongs to the peroxidase family. Classical plant (class III) peroxidase subfamily.</text>
</comment>
<proteinExistence type="inferred from homology"/>
<dbReference type="CDD" id="cd00693">
    <property type="entry name" value="secretory_peroxidase"/>
    <property type="match status" value="1"/>
</dbReference>
<evidence type="ECO:0000256" key="4">
    <source>
        <dbReference type="ARBA" id="ARBA00022559"/>
    </source>
</evidence>
<dbReference type="GO" id="GO:0006979">
    <property type="term" value="P:response to oxidative stress"/>
    <property type="evidence" value="ECO:0007669"/>
    <property type="project" value="UniProtKB-UniRule"/>
</dbReference>
<evidence type="ECO:0000256" key="11">
    <source>
        <dbReference type="PIRSR" id="PIRSR600823-2"/>
    </source>
</evidence>
<dbReference type="EMBL" id="KI630210">
    <property type="protein sequence ID" value="EYU44698.1"/>
    <property type="molecule type" value="Genomic_DNA"/>
</dbReference>
<dbReference type="SUPFAM" id="SSF48113">
    <property type="entry name" value="Heme-dependent peroxidases"/>
    <property type="match status" value="1"/>
</dbReference>
<comment type="subcellular location">
    <subcellularLocation>
        <location evidence="15">Secreted</location>
    </subcellularLocation>
</comment>
<feature type="domain" description="Plant heme peroxidase family profile" evidence="16">
    <location>
        <begin position="8"/>
        <end position="306"/>
    </location>
</feature>
<dbReference type="InterPro" id="IPR033905">
    <property type="entry name" value="Secretory_peroxidase"/>
</dbReference>
<dbReference type="GO" id="GO:0005576">
    <property type="term" value="C:extracellular region"/>
    <property type="evidence" value="ECO:0007669"/>
    <property type="project" value="UniProtKB-SubCell"/>
</dbReference>
<dbReference type="InterPro" id="IPR002016">
    <property type="entry name" value="Haem_peroxidase"/>
</dbReference>
<keyword evidence="5 15" id="KW-0349">Heme</keyword>
<dbReference type="AlphaFoldDB" id="A0A022RYA4"/>
<keyword evidence="4 15" id="KW-0575">Peroxidase</keyword>
<evidence type="ECO:0000256" key="14">
    <source>
        <dbReference type="PIRSR" id="PIRSR600823-5"/>
    </source>
</evidence>
<evidence type="ECO:0000313" key="18">
    <source>
        <dbReference type="Proteomes" id="UP000030748"/>
    </source>
</evidence>
<dbReference type="InterPro" id="IPR010255">
    <property type="entry name" value="Haem_peroxidase_sf"/>
</dbReference>
<keyword evidence="18" id="KW-1185">Reference proteome</keyword>
<dbReference type="PROSITE" id="PS00435">
    <property type="entry name" value="PEROXIDASE_1"/>
    <property type="match status" value="1"/>
</dbReference>
<reference evidence="17 18" key="1">
    <citation type="journal article" date="2013" name="Proc. Natl. Acad. Sci. U.S.A.">
        <title>Fine-scale variation in meiotic recombination in Mimulus inferred from population shotgun sequencing.</title>
        <authorList>
            <person name="Hellsten U."/>
            <person name="Wright K.M."/>
            <person name="Jenkins J."/>
            <person name="Shu S."/>
            <person name="Yuan Y."/>
            <person name="Wessler S.R."/>
            <person name="Schmutz J."/>
            <person name="Willis J.H."/>
            <person name="Rokhsar D.S."/>
        </authorList>
    </citation>
    <scope>NUCLEOTIDE SEQUENCE [LARGE SCALE GENOMIC DNA]</scope>
    <source>
        <strain evidence="18">cv. DUN x IM62</strain>
    </source>
</reference>
<dbReference type="InterPro" id="IPR000823">
    <property type="entry name" value="Peroxidase_pln"/>
</dbReference>
<feature type="binding site" description="axial binding residue" evidence="12">
    <location>
        <position position="178"/>
    </location>
    <ligand>
        <name>heme b</name>
        <dbReference type="ChEBI" id="CHEBI:60344"/>
    </ligand>
    <ligandPart>
        <name>Fe</name>
        <dbReference type="ChEBI" id="CHEBI:18248"/>
    </ligandPart>
</feature>
<evidence type="ECO:0000256" key="7">
    <source>
        <dbReference type="ARBA" id="ARBA00023002"/>
    </source>
</evidence>
<feature type="non-terminal residue" evidence="17">
    <location>
        <position position="1"/>
    </location>
</feature>
<feature type="disulfide bond" evidence="14">
    <location>
        <begin position="51"/>
        <end position="56"/>
    </location>
</feature>
<keyword evidence="15" id="KW-0376">Hydrogen peroxide</keyword>
<keyword evidence="7 15" id="KW-0560">Oxidoreductase</keyword>
<feature type="site" description="Transition state stabilizer" evidence="13">
    <location>
        <position position="45"/>
    </location>
</feature>
<dbReference type="PRINTS" id="PR00461">
    <property type="entry name" value="PLPEROXIDASE"/>
</dbReference>
<feature type="binding site" evidence="12">
    <location>
        <position position="234"/>
    </location>
    <ligand>
        <name>Ca(2+)</name>
        <dbReference type="ChEBI" id="CHEBI:29108"/>
        <label>2</label>
    </ligand>
</feature>
<dbReference type="GO" id="GO:0004601">
    <property type="term" value="F:peroxidase activity"/>
    <property type="evidence" value="ECO:0000318"/>
    <property type="project" value="GO_Central"/>
</dbReference>
<evidence type="ECO:0000256" key="10">
    <source>
        <dbReference type="ARBA" id="ARBA00023180"/>
    </source>
</evidence>
<dbReference type="PANTHER" id="PTHR31517:SF81">
    <property type="entry name" value="PEROXIDASE"/>
    <property type="match status" value="1"/>
</dbReference>
<comment type="cofactor">
    <cofactor evidence="12 15">
        <name>Ca(2+)</name>
        <dbReference type="ChEBI" id="CHEBI:29108"/>
    </cofactor>
    <text evidence="12 15">Binds 2 calcium ions per subunit.</text>
</comment>
<evidence type="ECO:0000256" key="8">
    <source>
        <dbReference type="ARBA" id="ARBA00023004"/>
    </source>
</evidence>
<accession>A0A022RYA4</accession>
<gene>
    <name evidence="17" type="ORF">MIMGU_mgv1a019681mg</name>
</gene>
<feature type="binding site" evidence="12">
    <location>
        <position position="59"/>
    </location>
    <ligand>
        <name>Ca(2+)</name>
        <dbReference type="ChEBI" id="CHEBI:29108"/>
        <label>1</label>
    </ligand>
</feature>
<keyword evidence="6 12" id="KW-0479">Metal-binding</keyword>
<evidence type="ECO:0000256" key="1">
    <source>
        <dbReference type="ARBA" id="ARBA00000189"/>
    </source>
</evidence>
<comment type="function">
    <text evidence="15">Removal of H(2)O(2), oxidation of toxic reductants, biosynthesis and degradation of lignin, suberization, auxin catabolism, response to environmental stresses such as wounding, pathogen attack and oxidative stress.</text>
</comment>
<dbReference type="Gene3D" id="1.10.420.10">
    <property type="entry name" value="Peroxidase, domain 2"/>
    <property type="match status" value="1"/>
</dbReference>
<dbReference type="GO" id="GO:0042744">
    <property type="term" value="P:hydrogen peroxide catabolic process"/>
    <property type="evidence" value="ECO:0007669"/>
    <property type="project" value="UniProtKB-KW"/>
</dbReference>
<evidence type="ECO:0000256" key="2">
    <source>
        <dbReference type="ARBA" id="ARBA00006873"/>
    </source>
</evidence>
<dbReference type="Gene3D" id="1.10.520.10">
    <property type="match status" value="1"/>
</dbReference>
<keyword evidence="15" id="KW-0964">Secreted</keyword>
<dbReference type="Proteomes" id="UP000030748">
    <property type="component" value="Unassembled WGS sequence"/>
</dbReference>
<evidence type="ECO:0000256" key="5">
    <source>
        <dbReference type="ARBA" id="ARBA00022617"/>
    </source>
</evidence>
<evidence type="ECO:0000256" key="15">
    <source>
        <dbReference type="RuleBase" id="RU362060"/>
    </source>
</evidence>
<dbReference type="GO" id="GO:0009505">
    <property type="term" value="C:plant-type cell wall"/>
    <property type="evidence" value="ECO:0000318"/>
    <property type="project" value="GO_Central"/>
</dbReference>
<feature type="binding site" evidence="12">
    <location>
        <position position="229"/>
    </location>
    <ligand>
        <name>Ca(2+)</name>
        <dbReference type="ChEBI" id="CHEBI:29108"/>
        <label>2</label>
    </ligand>
</feature>
<dbReference type="eggNOG" id="ENOG502QPVF">
    <property type="taxonomic scope" value="Eukaryota"/>
</dbReference>
<comment type="cofactor">
    <cofactor evidence="12 15">
        <name>heme b</name>
        <dbReference type="ChEBI" id="CHEBI:60344"/>
    </cofactor>
    <text evidence="12 15">Binds 1 heme b (iron(II)-protoporphyrin IX) group per subunit.</text>
</comment>
<feature type="binding site" evidence="12">
    <location>
        <position position="53"/>
    </location>
    <ligand>
        <name>Ca(2+)</name>
        <dbReference type="ChEBI" id="CHEBI:29108"/>
        <label>1</label>
    </ligand>
</feature>
<evidence type="ECO:0000256" key="12">
    <source>
        <dbReference type="PIRSR" id="PIRSR600823-3"/>
    </source>
</evidence>
<keyword evidence="8 12" id="KW-0408">Iron</keyword>
<feature type="disulfide bond" evidence="14">
    <location>
        <begin position="103"/>
        <end position="302"/>
    </location>
</feature>
<feature type="binding site" evidence="12">
    <location>
        <position position="71"/>
    </location>
    <ligand>
        <name>Ca(2+)</name>
        <dbReference type="ChEBI" id="CHEBI:29108"/>
        <label>1</label>
    </ligand>
</feature>
<feature type="disulfide bond" evidence="14">
    <location>
        <begin position="18"/>
        <end position="97"/>
    </location>
</feature>
<keyword evidence="9 14" id="KW-1015">Disulfide bond</keyword>
<evidence type="ECO:0000256" key="13">
    <source>
        <dbReference type="PIRSR" id="PIRSR600823-4"/>
    </source>
</evidence>
<dbReference type="PRINTS" id="PR00458">
    <property type="entry name" value="PEROXIDASE"/>
</dbReference>
<comment type="similarity">
    <text evidence="2">Belongs to the peroxidase family. Ascorbate peroxidase subfamily.</text>
</comment>
<dbReference type="GO" id="GO:0046872">
    <property type="term" value="F:metal ion binding"/>
    <property type="evidence" value="ECO:0007669"/>
    <property type="project" value="UniProtKB-UniRule"/>
</dbReference>
<dbReference type="GO" id="GO:0140825">
    <property type="term" value="F:lactoperoxidase activity"/>
    <property type="evidence" value="ECO:0007669"/>
    <property type="project" value="UniProtKB-EC"/>
</dbReference>
<dbReference type="InterPro" id="IPR019793">
    <property type="entry name" value="Peroxidases_heam-ligand_BS"/>
</dbReference>
<evidence type="ECO:0000259" key="16">
    <source>
        <dbReference type="PROSITE" id="PS50873"/>
    </source>
</evidence>